<dbReference type="RefSeq" id="WP_410035207.1">
    <property type="nucleotide sequence ID" value="NZ_JBGMEF010000011.1"/>
</dbReference>
<accession>A0ABW9MDF5</accession>
<proteinExistence type="predicted"/>
<evidence type="ECO:0000313" key="3">
    <source>
        <dbReference type="EMBL" id="MFO3666561.1"/>
    </source>
</evidence>
<keyword evidence="4" id="KW-1185">Reference proteome</keyword>
<keyword evidence="2" id="KW-0472">Membrane</keyword>
<evidence type="ECO:0000313" key="4">
    <source>
        <dbReference type="Proteomes" id="UP001637994"/>
    </source>
</evidence>
<organism evidence="3 4">
    <name type="scientific">Anaerococcus kampingae</name>
    <dbReference type="NCBI Taxonomy" id="3115614"/>
    <lineage>
        <taxon>Bacteria</taxon>
        <taxon>Bacillati</taxon>
        <taxon>Bacillota</taxon>
        <taxon>Tissierellia</taxon>
        <taxon>Tissierellales</taxon>
        <taxon>Peptoniphilaceae</taxon>
        <taxon>Anaerococcus</taxon>
    </lineage>
</organism>
<dbReference type="Proteomes" id="UP001637994">
    <property type="component" value="Unassembled WGS sequence"/>
</dbReference>
<keyword evidence="2" id="KW-1133">Transmembrane helix</keyword>
<evidence type="ECO:0000256" key="1">
    <source>
        <dbReference type="SAM" id="MobiDB-lite"/>
    </source>
</evidence>
<comment type="caution">
    <text evidence="3">The sequence shown here is derived from an EMBL/GenBank/DDBJ whole genome shotgun (WGS) entry which is preliminary data.</text>
</comment>
<name>A0ABW9MDF5_9FIRM</name>
<reference evidence="3 4" key="1">
    <citation type="journal article" date="2025" name="Anaerobe">
        <title>Description of Anaerococcus kampingiae sp. nov., Anaerococcus groningensis sp. nov., Anaerococcus martiniensis sp. nov., and Anaerococcus cruorum sp. nov., isolated from human clinical specimens.</title>
        <authorList>
            <person name="Boiten K.E."/>
            <person name="Meijer J."/>
            <person name="van Wezel E.M."/>
            <person name="Veloo A.C.M."/>
        </authorList>
    </citation>
    <scope>NUCLEOTIDE SEQUENCE [LARGE SCALE GENOMIC DNA]</scope>
    <source>
        <strain evidence="3 4">ENR0874</strain>
    </source>
</reference>
<keyword evidence="2" id="KW-0812">Transmembrane</keyword>
<sequence length="216" mass="25508">MARDTTRQRHDRRERPSPSRERVDRTRRRKAREKKRKRRTFGPYILIFILLIASVFFIARSISHNVDRTVARIESAIKGDDEVFMKENMDRIDLIFDVLKKSYSEDEIKQEDFIKNNFKNLDIKVLNKLDIDGGKEISLRISNVNYVEEFDKVKNIEEANQHEEYMRKLSASDAKLKNTDAKIFLKKKLFGYDIYESREFINGIIGGALDLVNESK</sequence>
<feature type="compositionally biased region" description="Basic residues" evidence="1">
    <location>
        <begin position="25"/>
        <end position="36"/>
    </location>
</feature>
<feature type="transmembrane region" description="Helical" evidence="2">
    <location>
        <begin position="41"/>
        <end position="59"/>
    </location>
</feature>
<feature type="compositionally biased region" description="Basic and acidic residues" evidence="1">
    <location>
        <begin position="1"/>
        <end position="24"/>
    </location>
</feature>
<gene>
    <name evidence="3" type="ORF">ACCQ42_02090</name>
</gene>
<feature type="region of interest" description="Disordered" evidence="1">
    <location>
        <begin position="1"/>
        <end position="36"/>
    </location>
</feature>
<evidence type="ECO:0000256" key="2">
    <source>
        <dbReference type="SAM" id="Phobius"/>
    </source>
</evidence>
<protein>
    <submittedName>
        <fullName evidence="3">Uncharacterized protein</fullName>
    </submittedName>
</protein>
<dbReference type="EMBL" id="JBGMEF010000011">
    <property type="protein sequence ID" value="MFO3666561.1"/>
    <property type="molecule type" value="Genomic_DNA"/>
</dbReference>